<accession>A0A7Y9F525</accession>
<proteinExistence type="predicted"/>
<dbReference type="Pfam" id="PF12833">
    <property type="entry name" value="HTH_18"/>
    <property type="match status" value="1"/>
</dbReference>
<protein>
    <submittedName>
        <fullName evidence="6">AraC-like DNA-binding protein</fullName>
    </submittedName>
</protein>
<dbReference type="GO" id="GO:0000976">
    <property type="term" value="F:transcription cis-regulatory region binding"/>
    <property type="evidence" value="ECO:0007669"/>
    <property type="project" value="TreeGrafter"/>
</dbReference>
<dbReference type="Proteomes" id="UP000516957">
    <property type="component" value="Unassembled WGS sequence"/>
</dbReference>
<keyword evidence="1" id="KW-0805">Transcription regulation</keyword>
<comment type="caution">
    <text evidence="6">The sequence shown here is derived from an EMBL/GenBank/DDBJ whole genome shotgun (WGS) entry which is preliminary data.</text>
</comment>
<dbReference type="InterPro" id="IPR018060">
    <property type="entry name" value="HTH_AraC"/>
</dbReference>
<dbReference type="EMBL" id="JACCBE010000001">
    <property type="protein sequence ID" value="NYD59536.1"/>
    <property type="molecule type" value="Genomic_DNA"/>
</dbReference>
<evidence type="ECO:0000259" key="5">
    <source>
        <dbReference type="PROSITE" id="PS01124"/>
    </source>
</evidence>
<keyword evidence="7" id="KW-1185">Reference proteome</keyword>
<feature type="compositionally biased region" description="Low complexity" evidence="4">
    <location>
        <begin position="311"/>
        <end position="323"/>
    </location>
</feature>
<reference evidence="6 7" key="1">
    <citation type="submission" date="2020-07" db="EMBL/GenBank/DDBJ databases">
        <title>Sequencing the genomes of 1000 actinobacteria strains.</title>
        <authorList>
            <person name="Klenk H.-P."/>
        </authorList>
    </citation>
    <scope>NUCLEOTIDE SEQUENCE [LARGE SCALE GENOMIC DNA]</scope>
    <source>
        <strain evidence="6 7">DSM 18965</strain>
    </source>
</reference>
<dbReference type="SUPFAM" id="SSF46689">
    <property type="entry name" value="Homeodomain-like"/>
    <property type="match status" value="1"/>
</dbReference>
<dbReference type="Pfam" id="PF12625">
    <property type="entry name" value="Arabinose_bd"/>
    <property type="match status" value="1"/>
</dbReference>
<dbReference type="Gene3D" id="1.10.10.60">
    <property type="entry name" value="Homeodomain-like"/>
    <property type="match status" value="1"/>
</dbReference>
<dbReference type="GO" id="GO:0003700">
    <property type="term" value="F:DNA-binding transcription factor activity"/>
    <property type="evidence" value="ECO:0007669"/>
    <property type="project" value="InterPro"/>
</dbReference>
<dbReference type="InterPro" id="IPR009057">
    <property type="entry name" value="Homeodomain-like_sf"/>
</dbReference>
<sequence>MSSTSPSPDRLAGWDVPRSADGVRHLLRHARARGLDPAALLVGTGLHLDDLGPGGVREVTAAQELRVVRALRHRVPDDGAVVGASYDVGSFGALGFALMTSRTVLDVADVTQRFFDLSYAFVVLRVELVDDEVVAFLDGSSLPRDVRAFLVARDATAVRTVLDSLVPGGVGAHLEVGPDRAVLRFAATELDRPLAGGDARRRELAEAVCRDLAADRRSATGLPQEVRVLITQRLADGAPMPVVAAALGRTDRTLRRQLAAGGTSYRALLEEVRRSLGADLLRAGLPVAEVAARLGYAEPAALVHAHRRWTGRPPGAARRGPAPGVHPADGDASPHRRGGLPQRP</sequence>
<evidence type="ECO:0000313" key="7">
    <source>
        <dbReference type="Proteomes" id="UP000516957"/>
    </source>
</evidence>
<dbReference type="InterPro" id="IPR032687">
    <property type="entry name" value="AraC-type_N"/>
</dbReference>
<evidence type="ECO:0000256" key="4">
    <source>
        <dbReference type="SAM" id="MobiDB-lite"/>
    </source>
</evidence>
<dbReference type="GO" id="GO:0005829">
    <property type="term" value="C:cytosol"/>
    <property type="evidence" value="ECO:0007669"/>
    <property type="project" value="TreeGrafter"/>
</dbReference>
<dbReference type="PANTHER" id="PTHR47894">
    <property type="entry name" value="HTH-TYPE TRANSCRIPTIONAL REGULATOR GADX"/>
    <property type="match status" value="1"/>
</dbReference>
<feature type="region of interest" description="Disordered" evidence="4">
    <location>
        <begin position="308"/>
        <end position="344"/>
    </location>
</feature>
<keyword evidence="2 6" id="KW-0238">DNA-binding</keyword>
<keyword evidence="3" id="KW-0804">Transcription</keyword>
<evidence type="ECO:0000256" key="3">
    <source>
        <dbReference type="ARBA" id="ARBA00023163"/>
    </source>
</evidence>
<dbReference type="SMART" id="SM00342">
    <property type="entry name" value="HTH_ARAC"/>
    <property type="match status" value="1"/>
</dbReference>
<gene>
    <name evidence="6" type="ORF">BKA08_003774</name>
</gene>
<dbReference type="RefSeq" id="WP_179616973.1">
    <property type="nucleotide sequence ID" value="NZ_CP059163.1"/>
</dbReference>
<evidence type="ECO:0000313" key="6">
    <source>
        <dbReference type="EMBL" id="NYD59536.1"/>
    </source>
</evidence>
<dbReference type="PROSITE" id="PS01124">
    <property type="entry name" value="HTH_ARAC_FAMILY_2"/>
    <property type="match status" value="1"/>
</dbReference>
<dbReference type="PANTHER" id="PTHR47894:SF1">
    <property type="entry name" value="HTH-TYPE TRANSCRIPTIONAL REGULATOR VQSM"/>
    <property type="match status" value="1"/>
</dbReference>
<feature type="domain" description="HTH araC/xylS-type" evidence="5">
    <location>
        <begin position="224"/>
        <end position="320"/>
    </location>
</feature>
<name>A0A7Y9F525_9ACTN</name>
<evidence type="ECO:0000256" key="2">
    <source>
        <dbReference type="ARBA" id="ARBA00023125"/>
    </source>
</evidence>
<evidence type="ECO:0000256" key="1">
    <source>
        <dbReference type="ARBA" id="ARBA00023015"/>
    </source>
</evidence>
<dbReference type="AlphaFoldDB" id="A0A7Y9F525"/>
<organism evidence="6 7">
    <name type="scientific">Nocardioides marinisabuli</name>
    <dbReference type="NCBI Taxonomy" id="419476"/>
    <lineage>
        <taxon>Bacteria</taxon>
        <taxon>Bacillati</taxon>
        <taxon>Actinomycetota</taxon>
        <taxon>Actinomycetes</taxon>
        <taxon>Propionibacteriales</taxon>
        <taxon>Nocardioidaceae</taxon>
        <taxon>Nocardioides</taxon>
    </lineage>
</organism>